<dbReference type="EC" id="2.5.1.25" evidence="1"/>
<accession>A0ABT1P100</accession>
<dbReference type="EMBL" id="JACASI010000027">
    <property type="protein sequence ID" value="MCQ3829780.1"/>
    <property type="molecule type" value="Genomic_DNA"/>
</dbReference>
<comment type="caution">
    <text evidence="6">The sequence shown here is derived from an EMBL/GenBank/DDBJ whole genome shotgun (WGS) entry which is preliminary data.</text>
</comment>
<keyword evidence="3" id="KW-0949">S-adenosyl-L-methionine</keyword>
<protein>
    <recommendedName>
        <fullName evidence="1">tRNA-uridine aminocarboxypropyltransferase</fullName>
        <ecNumber evidence="1">2.5.1.25</ecNumber>
    </recommendedName>
</protein>
<sequence length="163" mass="18182">MKIDLLTHERELDRPTNTGTVVLAATSSGEGVVKRIVWSRVHPDQSLVETLACGSAGLVYPSPEVDPVSECQVIPLEQCENFILLDATWQEARKMYNRSPYLKTANRVVLDPVHASRYRLRRNQKADGLCTAECVVEILRGKGREQLASEVELAFDRFNAGLS</sequence>
<name>A0ABT1P100_9GAMM</name>
<evidence type="ECO:0000313" key="6">
    <source>
        <dbReference type="EMBL" id="MCQ3829780.1"/>
    </source>
</evidence>
<evidence type="ECO:0000256" key="1">
    <source>
        <dbReference type="ARBA" id="ARBA00012386"/>
    </source>
</evidence>
<evidence type="ECO:0000256" key="3">
    <source>
        <dbReference type="ARBA" id="ARBA00022691"/>
    </source>
</evidence>
<dbReference type="RefSeq" id="WP_255874826.1">
    <property type="nucleotide sequence ID" value="NZ_JACASI010000027.1"/>
</dbReference>
<evidence type="ECO:0000256" key="4">
    <source>
        <dbReference type="ARBA" id="ARBA00022694"/>
    </source>
</evidence>
<organism evidence="6 7">
    <name type="scientific">Microbulbifer elongatus</name>
    <dbReference type="NCBI Taxonomy" id="86173"/>
    <lineage>
        <taxon>Bacteria</taxon>
        <taxon>Pseudomonadati</taxon>
        <taxon>Pseudomonadota</taxon>
        <taxon>Gammaproteobacteria</taxon>
        <taxon>Cellvibrionales</taxon>
        <taxon>Microbulbiferaceae</taxon>
        <taxon>Microbulbifer</taxon>
    </lineage>
</organism>
<dbReference type="InterPro" id="IPR005636">
    <property type="entry name" value="DTW"/>
</dbReference>
<keyword evidence="2" id="KW-0808">Transferase</keyword>
<dbReference type="SMART" id="SM01144">
    <property type="entry name" value="DTW"/>
    <property type="match status" value="1"/>
</dbReference>
<dbReference type="Proteomes" id="UP001205566">
    <property type="component" value="Unassembled WGS sequence"/>
</dbReference>
<dbReference type="Pfam" id="PF03942">
    <property type="entry name" value="DTW"/>
    <property type="match status" value="1"/>
</dbReference>
<keyword evidence="7" id="KW-1185">Reference proteome</keyword>
<feature type="domain" description="DTW" evidence="5">
    <location>
        <begin position="1"/>
        <end position="163"/>
    </location>
</feature>
<reference evidence="6" key="1">
    <citation type="thesis" date="2020" institute="Technische Universitat Dresden" country="Dresden, Germany">
        <title>The Agarolytic System of Microbulbifer elongatus PORT2, Isolated from Batu Karas, Pangandaran West Java Indonesia.</title>
        <authorList>
            <person name="Anggraeni S.R."/>
        </authorList>
    </citation>
    <scope>NUCLEOTIDE SEQUENCE</scope>
    <source>
        <strain evidence="6">PORT2</strain>
    </source>
</reference>
<evidence type="ECO:0000256" key="2">
    <source>
        <dbReference type="ARBA" id="ARBA00022679"/>
    </source>
</evidence>
<proteinExistence type="predicted"/>
<evidence type="ECO:0000313" key="7">
    <source>
        <dbReference type="Proteomes" id="UP001205566"/>
    </source>
</evidence>
<keyword evidence="4" id="KW-0819">tRNA processing</keyword>
<dbReference type="PANTHER" id="PTHR21392:SF1">
    <property type="entry name" value="TRNA-URIDINE AMINOCARBOXYPROPYLTRANSFERASE"/>
    <property type="match status" value="1"/>
</dbReference>
<evidence type="ECO:0000259" key="5">
    <source>
        <dbReference type="SMART" id="SM01144"/>
    </source>
</evidence>
<dbReference type="PANTHER" id="PTHR21392">
    <property type="entry name" value="TRNA-URIDINE AMINOCARBOXYPROPYLTRANSFERASE 2"/>
    <property type="match status" value="1"/>
</dbReference>
<dbReference type="InterPro" id="IPR039262">
    <property type="entry name" value="DTWD2/TAPT"/>
</dbReference>
<gene>
    <name evidence="6" type="ORF">HXX02_10000</name>
</gene>